<organism evidence="3 4">
    <name type="scientific">Flagellimonas nanhaiensis</name>
    <dbReference type="NCBI Taxonomy" id="2292706"/>
    <lineage>
        <taxon>Bacteria</taxon>
        <taxon>Pseudomonadati</taxon>
        <taxon>Bacteroidota</taxon>
        <taxon>Flavobacteriia</taxon>
        <taxon>Flavobacteriales</taxon>
        <taxon>Flavobacteriaceae</taxon>
        <taxon>Flagellimonas</taxon>
    </lineage>
</organism>
<dbReference type="EMBL" id="QTJX01000001">
    <property type="protein sequence ID" value="RDY61615.1"/>
    <property type="molecule type" value="Genomic_DNA"/>
</dbReference>
<evidence type="ECO:0000259" key="2">
    <source>
        <dbReference type="Pfam" id="PF12146"/>
    </source>
</evidence>
<dbReference type="InterPro" id="IPR022742">
    <property type="entry name" value="Hydrolase_4"/>
</dbReference>
<comment type="caution">
    <text evidence="3">The sequence shown here is derived from an EMBL/GenBank/DDBJ whole genome shotgun (WGS) entry which is preliminary data.</text>
</comment>
<dbReference type="Proteomes" id="UP000261828">
    <property type="component" value="Unassembled WGS sequence"/>
</dbReference>
<accession>A0A371JUX2</accession>
<evidence type="ECO:0000313" key="3">
    <source>
        <dbReference type="EMBL" id="RDY61615.1"/>
    </source>
</evidence>
<feature type="domain" description="Serine aminopeptidase S33" evidence="2">
    <location>
        <begin position="200"/>
        <end position="252"/>
    </location>
</feature>
<keyword evidence="3" id="KW-0378">Hydrolase</keyword>
<dbReference type="Pfam" id="PF12146">
    <property type="entry name" value="Hydrolase_4"/>
    <property type="match status" value="2"/>
</dbReference>
<feature type="domain" description="Serine aminopeptidase S33" evidence="2">
    <location>
        <begin position="70"/>
        <end position="175"/>
    </location>
</feature>
<keyword evidence="1" id="KW-0472">Membrane</keyword>
<dbReference type="InterPro" id="IPR029058">
    <property type="entry name" value="AB_hydrolase_fold"/>
</dbReference>
<keyword evidence="1" id="KW-1133">Transmembrane helix</keyword>
<dbReference type="GO" id="GO:0016787">
    <property type="term" value="F:hydrolase activity"/>
    <property type="evidence" value="ECO:0007669"/>
    <property type="project" value="UniProtKB-KW"/>
</dbReference>
<dbReference type="RefSeq" id="WP_116183496.1">
    <property type="nucleotide sequence ID" value="NZ_QTJX01000001.1"/>
</dbReference>
<dbReference type="Gene3D" id="3.40.50.1820">
    <property type="entry name" value="alpha/beta hydrolase"/>
    <property type="match status" value="1"/>
</dbReference>
<dbReference type="PANTHER" id="PTHR12277">
    <property type="entry name" value="ALPHA/BETA HYDROLASE DOMAIN-CONTAINING PROTEIN"/>
    <property type="match status" value="1"/>
</dbReference>
<gene>
    <name evidence="3" type="ORF">DX873_05525</name>
</gene>
<dbReference type="OrthoDB" id="9777090at2"/>
<evidence type="ECO:0000256" key="1">
    <source>
        <dbReference type="SAM" id="Phobius"/>
    </source>
</evidence>
<dbReference type="AlphaFoldDB" id="A0A371JUX2"/>
<keyword evidence="4" id="KW-1185">Reference proteome</keyword>
<keyword evidence="1" id="KW-0812">Transmembrane</keyword>
<sequence>MQKLKRLVLYGLILLALITTMLYLLQERLIFLPTKLPQDYAYTFNVEFEELFLETSDGARLNALHFYADNPKGLILYFHGNAGDLSRWGEIVSRFTDFNYDVLVMDYRTYGKSTGKISEKVLYDDAKLFYEHALKNYDESELIIYGRSLGTGIATNLASTSSPKMLVLETPFYSLMDVASERFPYLPTKHFLKYKIPSFEHVQDVEVPIYIFHGTEDEVVSYESGRKLFEAIPHSNKRMFTIENGAHNNLSEFDEYWDKLKIVLD</sequence>
<dbReference type="PANTHER" id="PTHR12277:SF81">
    <property type="entry name" value="PROTEIN ABHD13"/>
    <property type="match status" value="1"/>
</dbReference>
<dbReference type="SUPFAM" id="SSF53474">
    <property type="entry name" value="alpha/beta-Hydrolases"/>
    <property type="match status" value="1"/>
</dbReference>
<proteinExistence type="predicted"/>
<feature type="transmembrane region" description="Helical" evidence="1">
    <location>
        <begin position="7"/>
        <end position="25"/>
    </location>
</feature>
<protein>
    <submittedName>
        <fullName evidence="3">Alpha/beta fold hydrolase</fullName>
    </submittedName>
</protein>
<evidence type="ECO:0000313" key="4">
    <source>
        <dbReference type="Proteomes" id="UP000261828"/>
    </source>
</evidence>
<reference evidence="3 4" key="1">
    <citation type="submission" date="2018-08" db="EMBL/GenBank/DDBJ databases">
        <title>Muricauda nanhaiensis sp. nov., isolated from seawater of the South China Sea.</title>
        <authorList>
            <person name="Dang Y."/>
        </authorList>
    </citation>
    <scope>NUCLEOTIDE SEQUENCE [LARGE SCALE GENOMIC DNA]</scope>
    <source>
        <strain evidence="3 4">SM1704</strain>
    </source>
</reference>
<name>A0A371JUX2_9FLAO</name>